<keyword evidence="5" id="KW-1185">Reference proteome</keyword>
<dbReference type="Proteomes" id="UP000095751">
    <property type="component" value="Unassembled WGS sequence"/>
</dbReference>
<dbReference type="KEGG" id="fcy:FRACYDRAFT_256501"/>
<feature type="compositionally biased region" description="Basic and acidic residues" evidence="1">
    <location>
        <begin position="663"/>
        <end position="672"/>
    </location>
</feature>
<dbReference type="InterPro" id="IPR003347">
    <property type="entry name" value="JmjC_dom"/>
</dbReference>
<dbReference type="InterPro" id="IPR027417">
    <property type="entry name" value="P-loop_NTPase"/>
</dbReference>
<name>A0A1E7EJP5_9STRA</name>
<dbReference type="EMBL" id="KV784429">
    <property type="protein sequence ID" value="OEU06082.1"/>
    <property type="molecule type" value="Genomic_DNA"/>
</dbReference>
<organism evidence="4 5">
    <name type="scientific">Fragilariopsis cylindrus CCMP1102</name>
    <dbReference type="NCBI Taxonomy" id="635003"/>
    <lineage>
        <taxon>Eukaryota</taxon>
        <taxon>Sar</taxon>
        <taxon>Stramenopiles</taxon>
        <taxon>Ochrophyta</taxon>
        <taxon>Bacillariophyta</taxon>
        <taxon>Bacillariophyceae</taxon>
        <taxon>Bacillariophycidae</taxon>
        <taxon>Bacillariales</taxon>
        <taxon>Bacillariaceae</taxon>
        <taxon>Fragilariopsis</taxon>
    </lineage>
</organism>
<feature type="transmembrane region" description="Helical" evidence="2">
    <location>
        <begin position="57"/>
        <end position="80"/>
    </location>
</feature>
<gene>
    <name evidence="4" type="ORF">FRACYDRAFT_256501</name>
</gene>
<dbReference type="PANTHER" id="PTHR12480">
    <property type="entry name" value="ARGININE DEMETHYLASE AND LYSYL-HYDROXYLASE JMJD"/>
    <property type="match status" value="1"/>
</dbReference>
<feature type="compositionally biased region" description="Low complexity" evidence="1">
    <location>
        <begin position="25"/>
        <end position="41"/>
    </location>
</feature>
<dbReference type="Pfam" id="PF08007">
    <property type="entry name" value="JmjC_2"/>
    <property type="match status" value="1"/>
</dbReference>
<proteinExistence type="predicted"/>
<dbReference type="SMART" id="SM00558">
    <property type="entry name" value="JmjC"/>
    <property type="match status" value="1"/>
</dbReference>
<dbReference type="GO" id="GO:0008146">
    <property type="term" value="F:sulfotransferase activity"/>
    <property type="evidence" value="ECO:0007669"/>
    <property type="project" value="InterPro"/>
</dbReference>
<feature type="compositionally biased region" description="Acidic residues" evidence="1">
    <location>
        <begin position="673"/>
        <end position="683"/>
    </location>
</feature>
<sequence>MALKDQIRKRVAAPPTDPPEERRNSGNTNGTFQTNNGYQNGFERRRKRRKSISDRRSSLFIGIAVVMIGTVLSLVLITIMTRYFSSSSSSIGGGEECIESLINGVPRNIYTWCYKNQSRRRLGRNILSLGSSGLVERIVRDKSGKDVAKNPNELIAVINSHDHLTMNEIVAEDQDELCYADFSKPKTIEMTPTIAVRPVVGPCNYEYPKFTAPREGYEGGIDYYFFRDVDQTKFSDELKCFNECLDRVLVDPNQLTKSKNGERSMSELQPNDKVAVDNIMLIEAARDGLTLTVEKLMVKYNLDPLYRQVRNDPGNGRSLNAIQEALRGGYAEIVKVLTNGDSSIIIDDYGRSVEDYIKMKGSPISAYDAKHVLGIEVAEESGSRQQQRGTTHMDSKGSKKSGWNQTTANPINDYCDFDVVDGDLSAEIFYRDYFIPGRPVSLRGQASEMELNMFSKKSWKRTEKFHPDELFKVGPQAYPSLTGQESCSEEMSIRDMENGAVCEEMPEKPMLHALHPESSDFEELYPAYDGNILDSRGGFRTIKKWFPFAEKESDLTWQVFFGGDRSGATYHWHEAAFNILYVGTKEWKVVPPLYRGWSGMTAEKASKALDEKITLSCVQQPGDLLYIPTYWGHNTFNHGFTIGAAAILSKAAQMGGKSLRGVKLSDEKKSNDNDDDKDDDNDISDLSMTDPPGNSDEKVPFLFVHINKTGGTSLIRMFEERCEEEYSGGQWLDEDNNHHRAFHATAHAYIDYYGRKTWDDAYTFAVVRHPLARQVSNFFFLASTGCQQNGSKCKERLIPTLDISSMSDKDKMDAFHRWILNVYRSFPPDSADHYRFGAAGHGNEVYDTFSSTQTSWLVDPNGELVVEEIFHLEDLSTDISKLAENIPCLNRGPLEMDHSNKTPNYPEYMLFAKNEQTRSIINEIFADDFKNFGYKPI</sequence>
<dbReference type="InterPro" id="IPR005331">
    <property type="entry name" value="Sulfotransferase"/>
</dbReference>
<dbReference type="OrthoDB" id="202463at2759"/>
<keyword evidence="2" id="KW-1133">Transmembrane helix</keyword>
<evidence type="ECO:0000313" key="4">
    <source>
        <dbReference type="EMBL" id="OEU06082.1"/>
    </source>
</evidence>
<feature type="domain" description="JmjC" evidence="3">
    <location>
        <begin position="535"/>
        <end position="663"/>
    </location>
</feature>
<evidence type="ECO:0000256" key="2">
    <source>
        <dbReference type="SAM" id="Phobius"/>
    </source>
</evidence>
<keyword evidence="2" id="KW-0472">Membrane</keyword>
<feature type="region of interest" description="Disordered" evidence="1">
    <location>
        <begin position="1"/>
        <end position="50"/>
    </location>
</feature>
<dbReference type="PROSITE" id="PS51184">
    <property type="entry name" value="JMJC"/>
    <property type="match status" value="1"/>
</dbReference>
<dbReference type="SUPFAM" id="SSF51197">
    <property type="entry name" value="Clavaminate synthase-like"/>
    <property type="match status" value="1"/>
</dbReference>
<keyword evidence="2" id="KW-0812">Transmembrane</keyword>
<protein>
    <recommendedName>
        <fullName evidence="3">JmjC domain-containing protein</fullName>
    </recommendedName>
</protein>
<evidence type="ECO:0000256" key="1">
    <source>
        <dbReference type="SAM" id="MobiDB-lite"/>
    </source>
</evidence>
<evidence type="ECO:0000259" key="3">
    <source>
        <dbReference type="PROSITE" id="PS51184"/>
    </source>
</evidence>
<dbReference type="Pfam" id="PF03567">
    <property type="entry name" value="Sulfotransfer_2"/>
    <property type="match status" value="1"/>
</dbReference>
<dbReference type="GO" id="GO:0016020">
    <property type="term" value="C:membrane"/>
    <property type="evidence" value="ECO:0007669"/>
    <property type="project" value="InterPro"/>
</dbReference>
<evidence type="ECO:0000313" key="5">
    <source>
        <dbReference type="Proteomes" id="UP000095751"/>
    </source>
</evidence>
<feature type="region of interest" description="Disordered" evidence="1">
    <location>
        <begin position="660"/>
        <end position="696"/>
    </location>
</feature>
<dbReference type="Gene3D" id="3.40.50.300">
    <property type="entry name" value="P-loop containing nucleotide triphosphate hydrolases"/>
    <property type="match status" value="1"/>
</dbReference>
<feature type="region of interest" description="Disordered" evidence="1">
    <location>
        <begin position="379"/>
        <end position="405"/>
    </location>
</feature>
<reference evidence="4 5" key="1">
    <citation type="submission" date="2016-09" db="EMBL/GenBank/DDBJ databases">
        <title>Extensive genetic diversity and differential bi-allelic expression allows diatom success in the polar Southern Ocean.</title>
        <authorList>
            <consortium name="DOE Joint Genome Institute"/>
            <person name="Mock T."/>
            <person name="Otillar R.P."/>
            <person name="Strauss J."/>
            <person name="Dupont C."/>
            <person name="Frickenhaus S."/>
            <person name="Maumus F."/>
            <person name="Mcmullan M."/>
            <person name="Sanges R."/>
            <person name="Schmutz J."/>
            <person name="Toseland A."/>
            <person name="Valas R."/>
            <person name="Veluchamy A."/>
            <person name="Ward B.J."/>
            <person name="Allen A."/>
            <person name="Barry K."/>
            <person name="Falciatore A."/>
            <person name="Ferrante M."/>
            <person name="Fortunato A.E."/>
            <person name="Gloeckner G."/>
            <person name="Gruber A."/>
            <person name="Hipkin R."/>
            <person name="Janech M."/>
            <person name="Kroth P."/>
            <person name="Leese F."/>
            <person name="Lindquist E."/>
            <person name="Lyon B.R."/>
            <person name="Martin J."/>
            <person name="Mayer C."/>
            <person name="Parker M."/>
            <person name="Quesneville H."/>
            <person name="Raymond J."/>
            <person name="Uhlig C."/>
            <person name="Valentin K.U."/>
            <person name="Worden A.Z."/>
            <person name="Armbrust E.V."/>
            <person name="Bowler C."/>
            <person name="Green B."/>
            <person name="Moulton V."/>
            <person name="Van Oosterhout C."/>
            <person name="Grigoriev I."/>
        </authorList>
    </citation>
    <scope>NUCLEOTIDE SEQUENCE [LARGE SCALE GENOMIC DNA]</scope>
    <source>
        <strain evidence="4 5">CCMP1102</strain>
    </source>
</reference>
<dbReference type="InterPro" id="IPR050910">
    <property type="entry name" value="JMJD6_ArgDemeth/LysHydrox"/>
</dbReference>
<accession>A0A1E7EJP5</accession>
<dbReference type="Gene3D" id="2.60.120.650">
    <property type="entry name" value="Cupin"/>
    <property type="match status" value="1"/>
</dbReference>
<dbReference type="AlphaFoldDB" id="A0A1E7EJP5"/>
<dbReference type="InParanoid" id="A0A1E7EJP5"/>